<keyword evidence="2" id="KW-1185">Reference proteome</keyword>
<evidence type="ECO:0000313" key="2">
    <source>
        <dbReference type="Proteomes" id="UP000054324"/>
    </source>
</evidence>
<protein>
    <submittedName>
        <fullName evidence="1">Uncharacterized protein</fullName>
    </submittedName>
</protein>
<proteinExistence type="predicted"/>
<dbReference type="EMBL" id="KL596781">
    <property type="protein sequence ID" value="KER25279.1"/>
    <property type="molecule type" value="Genomic_DNA"/>
</dbReference>
<dbReference type="CTD" id="20321401"/>
<sequence>MTSDWIALPKALLPSVGRFCGTDNPVILPPVSNATPTCRPTQTAFETSGIWRHPSEHRTTIRFLAAAGVMVMLMLPLKRANESGVMVMLLPLKRANESGVMVVLLPRTNEPMRVECGDSNWMTATVSTVVGSGVAYAFRMFPLRDIEIHQCDVEYTDNRLGSGIVFLAPVLRQ</sequence>
<dbReference type="RefSeq" id="XP_009170951.1">
    <property type="nucleotide sequence ID" value="XM_009172687.1"/>
</dbReference>
<gene>
    <name evidence="1" type="ORF">T265_07222</name>
</gene>
<dbReference type="Proteomes" id="UP000054324">
    <property type="component" value="Unassembled WGS sequence"/>
</dbReference>
<accession>A0A075AC56</accession>
<dbReference type="GeneID" id="20321401"/>
<dbReference type="KEGG" id="ovi:T265_07222"/>
<reference evidence="1 2" key="1">
    <citation type="submission" date="2013-11" db="EMBL/GenBank/DDBJ databases">
        <title>Opisthorchis viverrini - life in the bile duct.</title>
        <authorList>
            <person name="Young N.D."/>
            <person name="Nagarajan N."/>
            <person name="Lin S.J."/>
            <person name="Korhonen P.K."/>
            <person name="Jex A.R."/>
            <person name="Hall R.S."/>
            <person name="Safavi-Hemami H."/>
            <person name="Kaewkong W."/>
            <person name="Bertrand D."/>
            <person name="Gao S."/>
            <person name="Seet Q."/>
            <person name="Wongkham S."/>
            <person name="Teh B.T."/>
            <person name="Wongkham C."/>
            <person name="Intapan P.M."/>
            <person name="Maleewong W."/>
            <person name="Yang X."/>
            <person name="Hu M."/>
            <person name="Wang Z."/>
            <person name="Hofmann A."/>
            <person name="Sternberg P.W."/>
            <person name="Tan P."/>
            <person name="Wang J."/>
            <person name="Gasser R.B."/>
        </authorList>
    </citation>
    <scope>NUCLEOTIDE SEQUENCE [LARGE SCALE GENOMIC DNA]</scope>
</reference>
<dbReference type="AlphaFoldDB" id="A0A075AC56"/>
<organism evidence="1 2">
    <name type="scientific">Opisthorchis viverrini</name>
    <name type="common">Southeast Asian liver fluke</name>
    <dbReference type="NCBI Taxonomy" id="6198"/>
    <lineage>
        <taxon>Eukaryota</taxon>
        <taxon>Metazoa</taxon>
        <taxon>Spiralia</taxon>
        <taxon>Lophotrochozoa</taxon>
        <taxon>Platyhelminthes</taxon>
        <taxon>Trematoda</taxon>
        <taxon>Digenea</taxon>
        <taxon>Opisthorchiida</taxon>
        <taxon>Opisthorchiata</taxon>
        <taxon>Opisthorchiidae</taxon>
        <taxon>Opisthorchis</taxon>
    </lineage>
</organism>
<evidence type="ECO:0000313" key="1">
    <source>
        <dbReference type="EMBL" id="KER25279.1"/>
    </source>
</evidence>
<name>A0A075AC56_OPIVI</name>